<organism evidence="2 3">
    <name type="scientific">Agreia bicolorata</name>
    <dbReference type="NCBI Taxonomy" id="110935"/>
    <lineage>
        <taxon>Bacteria</taxon>
        <taxon>Bacillati</taxon>
        <taxon>Actinomycetota</taxon>
        <taxon>Actinomycetes</taxon>
        <taxon>Micrococcales</taxon>
        <taxon>Microbacteriaceae</taxon>
        <taxon>Agreia</taxon>
    </lineage>
</organism>
<dbReference type="Gene3D" id="2.130.10.10">
    <property type="entry name" value="YVTN repeat-like/Quinoprotein amine dehydrogenase"/>
    <property type="match status" value="1"/>
</dbReference>
<dbReference type="PANTHER" id="PTHR30344">
    <property type="entry name" value="6-PHOSPHOGLUCONOLACTONASE-RELATED"/>
    <property type="match status" value="1"/>
</dbReference>
<name>A0A1T4Y917_9MICO</name>
<dbReference type="PANTHER" id="PTHR30344:SF1">
    <property type="entry name" value="6-PHOSPHOGLUCONOLACTONASE"/>
    <property type="match status" value="1"/>
</dbReference>
<gene>
    <name evidence="2" type="ORF">SAMN06295879_2554</name>
</gene>
<proteinExistence type="inferred from homology"/>
<dbReference type="GO" id="GO:0016853">
    <property type="term" value="F:isomerase activity"/>
    <property type="evidence" value="ECO:0007669"/>
    <property type="project" value="UniProtKB-KW"/>
</dbReference>
<dbReference type="GO" id="GO:0017057">
    <property type="term" value="F:6-phosphogluconolactonase activity"/>
    <property type="evidence" value="ECO:0007669"/>
    <property type="project" value="TreeGrafter"/>
</dbReference>
<keyword evidence="2" id="KW-0413">Isomerase</keyword>
<dbReference type="SUPFAM" id="SSF50974">
    <property type="entry name" value="Nitrous oxide reductase, N-terminal domain"/>
    <property type="match status" value="1"/>
</dbReference>
<dbReference type="InterPro" id="IPR015943">
    <property type="entry name" value="WD40/YVTN_repeat-like_dom_sf"/>
</dbReference>
<protein>
    <submittedName>
        <fullName evidence="2">6-phosphogluconolactonase, cycloisomerase 2 family</fullName>
    </submittedName>
</protein>
<dbReference type="RefSeq" id="WP_078714723.1">
    <property type="nucleotide sequence ID" value="NZ_FUYG01000006.1"/>
</dbReference>
<evidence type="ECO:0000313" key="2">
    <source>
        <dbReference type="EMBL" id="SKA98279.1"/>
    </source>
</evidence>
<comment type="similarity">
    <text evidence="1">Belongs to the cycloisomerase 2 family.</text>
</comment>
<dbReference type="Proteomes" id="UP000189735">
    <property type="component" value="Unassembled WGS sequence"/>
</dbReference>
<dbReference type="Pfam" id="PF10282">
    <property type="entry name" value="Lactonase"/>
    <property type="match status" value="1"/>
</dbReference>
<evidence type="ECO:0000313" key="3">
    <source>
        <dbReference type="Proteomes" id="UP000189735"/>
    </source>
</evidence>
<dbReference type="InterPro" id="IPR011045">
    <property type="entry name" value="N2O_reductase_N"/>
</dbReference>
<sequence>MTVDARTYLWAGSYTSDSGGSGVGIELLDAAVGRPLESLGTAAEAASPSFLATHPTAPVLYAVFEAAGVLQAYKVGDAETDGLGPTLEPLGDAWSTGDAGCHVAVDPRGRYAIVTCWGDGQVILFGLDSRGGIVSRTIAPAARDPHAHRNLAYPALGTARPSRAHASLTLPDGRILTTDLGLDVVRIWTHDPLRGLVRAGFVTLPFESGPRHLALHHDGRVLVVTEYSVEVFTLAPNDDAGFDVVHQTPAIKGGAAEGDTAAHIELSADSTRAYVGVRGSNRIAVLSIDDEGAHPLEASPSGGDWPRHHLVHDGLLRVAHERSNEVTTFALDAATGLIGEPLDSLGVGSPTCLVLAR</sequence>
<reference evidence="3" key="1">
    <citation type="submission" date="2017-02" db="EMBL/GenBank/DDBJ databases">
        <authorList>
            <person name="Varghese N."/>
            <person name="Submissions S."/>
        </authorList>
    </citation>
    <scope>NUCLEOTIDE SEQUENCE [LARGE SCALE GENOMIC DNA]</scope>
    <source>
        <strain evidence="3">VKM Ac-2052</strain>
    </source>
</reference>
<accession>A0A1T4Y917</accession>
<evidence type="ECO:0000256" key="1">
    <source>
        <dbReference type="ARBA" id="ARBA00005564"/>
    </source>
</evidence>
<dbReference type="AlphaFoldDB" id="A0A1T4Y917"/>
<dbReference type="InterPro" id="IPR050282">
    <property type="entry name" value="Cycloisomerase_2"/>
</dbReference>
<dbReference type="EMBL" id="FUYG01000006">
    <property type="protein sequence ID" value="SKA98279.1"/>
    <property type="molecule type" value="Genomic_DNA"/>
</dbReference>
<dbReference type="InterPro" id="IPR019405">
    <property type="entry name" value="Lactonase_7-beta_prop"/>
</dbReference>